<dbReference type="Pfam" id="PF13365">
    <property type="entry name" value="Trypsin_2"/>
    <property type="match status" value="1"/>
</dbReference>
<dbReference type="PROSITE" id="PS51257">
    <property type="entry name" value="PROKAR_LIPOPROTEIN"/>
    <property type="match status" value="1"/>
</dbReference>
<dbReference type="Gene3D" id="2.40.10.120">
    <property type="match status" value="1"/>
</dbReference>
<dbReference type="InterPro" id="IPR001940">
    <property type="entry name" value="Peptidase_S1C"/>
</dbReference>
<keyword evidence="1" id="KW-0645">Protease</keyword>
<dbReference type="Pfam" id="PF07691">
    <property type="entry name" value="PA14"/>
    <property type="match status" value="1"/>
</dbReference>
<evidence type="ECO:0000313" key="5">
    <source>
        <dbReference type="EMBL" id="GAA5505140.1"/>
    </source>
</evidence>
<dbReference type="InterPro" id="IPR009003">
    <property type="entry name" value="Peptidase_S1_PA"/>
</dbReference>
<sequence>MNAFLDKKDSALFRLLSLAFILVLAMACPSLRLLLADEPRAMLTENTVSEDSPRLTPQVRMLQKAVPAVTSVFAFLGKDDTGRQQGRTGSASTIDSAGYALTASHVITGATAGIVQNREGRQFRYKPIAELEAYDLAIIRILAGEPLPILPIGRSHDLMLGEPIVAIGNPRGVGLTVSEGILSGLDRYSFQSDVYTSGMVQTSAPLFQGNSGGPLVNAEGAQIGMALRLHSNSESLGLAMGADRIRELIPRVLAIEAREGITAGCDVDPLVDPPTLISIDDSGPAADAKLQLGDQVVSVNGNETQHAYQWPLALVGRSAGETLQVDVVRGDQRMQVSLTLAEAVPVAAVEDEIADATEPGLTVTTYPLDPRKFNNTLEMAFRAPEPKSSVAMGLDVEAVKPRDEYFAVRFDGFLNVPTSGVYTFNLASDDGSRLMIGGRDRIVNDGDHPALEESCVLRLQAGLVPFRLDYFQGRGRRMLNVRWQYGDIPMSEIPGSAFFHGKDAP</sequence>
<gene>
    <name evidence="5" type="ORF">Rcae01_00581</name>
</gene>
<evidence type="ECO:0000256" key="2">
    <source>
        <dbReference type="ARBA" id="ARBA00022801"/>
    </source>
</evidence>
<dbReference type="InterPro" id="IPR011658">
    <property type="entry name" value="PA14_dom"/>
</dbReference>
<dbReference type="InterPro" id="IPR001478">
    <property type="entry name" value="PDZ"/>
</dbReference>
<dbReference type="EMBL" id="BAABRO010000001">
    <property type="protein sequence ID" value="GAA5505140.1"/>
    <property type="molecule type" value="Genomic_DNA"/>
</dbReference>
<dbReference type="InterPro" id="IPR051201">
    <property type="entry name" value="Chloro_Bact_Ser_Proteases"/>
</dbReference>
<dbReference type="Gene3D" id="2.30.42.10">
    <property type="match status" value="1"/>
</dbReference>
<dbReference type="Proteomes" id="UP001416858">
    <property type="component" value="Unassembled WGS sequence"/>
</dbReference>
<dbReference type="InterPro" id="IPR036034">
    <property type="entry name" value="PDZ_sf"/>
</dbReference>
<dbReference type="SUPFAM" id="SSF56988">
    <property type="entry name" value="Anthrax protective antigen"/>
    <property type="match status" value="1"/>
</dbReference>
<dbReference type="PROSITE" id="PS51820">
    <property type="entry name" value="PA14"/>
    <property type="match status" value="1"/>
</dbReference>
<dbReference type="PANTHER" id="PTHR43343:SF3">
    <property type="entry name" value="PROTEASE DO-LIKE 8, CHLOROPLASTIC"/>
    <property type="match status" value="1"/>
</dbReference>
<feature type="domain" description="PDZ" evidence="3">
    <location>
        <begin position="251"/>
        <end position="331"/>
    </location>
</feature>
<accession>A0ABP9VIV7</accession>
<evidence type="ECO:0000313" key="6">
    <source>
        <dbReference type="Proteomes" id="UP001416858"/>
    </source>
</evidence>
<evidence type="ECO:0008006" key="7">
    <source>
        <dbReference type="Google" id="ProtNLM"/>
    </source>
</evidence>
<dbReference type="PROSITE" id="PS50106">
    <property type="entry name" value="PDZ"/>
    <property type="match status" value="1"/>
</dbReference>
<reference evidence="5 6" key="1">
    <citation type="submission" date="2024-02" db="EMBL/GenBank/DDBJ databases">
        <title>Rhodopirellula caenicola NBRC 110016.</title>
        <authorList>
            <person name="Ichikawa N."/>
            <person name="Katano-Makiyama Y."/>
            <person name="Hidaka K."/>
        </authorList>
    </citation>
    <scope>NUCLEOTIDE SEQUENCE [LARGE SCALE GENOMIC DNA]</scope>
    <source>
        <strain evidence="5 6">NBRC 110016</strain>
    </source>
</reference>
<evidence type="ECO:0000256" key="1">
    <source>
        <dbReference type="ARBA" id="ARBA00022670"/>
    </source>
</evidence>
<proteinExistence type="predicted"/>
<organism evidence="5 6">
    <name type="scientific">Novipirellula caenicola</name>
    <dbReference type="NCBI Taxonomy" id="1536901"/>
    <lineage>
        <taxon>Bacteria</taxon>
        <taxon>Pseudomonadati</taxon>
        <taxon>Planctomycetota</taxon>
        <taxon>Planctomycetia</taxon>
        <taxon>Pirellulales</taxon>
        <taxon>Pirellulaceae</taxon>
        <taxon>Novipirellula</taxon>
    </lineage>
</organism>
<dbReference type="InterPro" id="IPR037524">
    <property type="entry name" value="PA14/GLEYA"/>
</dbReference>
<protein>
    <recommendedName>
        <fullName evidence="7">Peptidase Do</fullName>
    </recommendedName>
</protein>
<dbReference type="PRINTS" id="PR00834">
    <property type="entry name" value="PROTEASES2C"/>
</dbReference>
<dbReference type="Gene3D" id="3.90.182.10">
    <property type="entry name" value="Toxin - Anthrax Protective Antigen,domain 1"/>
    <property type="match status" value="1"/>
</dbReference>
<keyword evidence="6" id="KW-1185">Reference proteome</keyword>
<feature type="domain" description="PA14" evidence="4">
    <location>
        <begin position="356"/>
        <end position="497"/>
    </location>
</feature>
<keyword evidence="2" id="KW-0378">Hydrolase</keyword>
<dbReference type="SUPFAM" id="SSF50494">
    <property type="entry name" value="Trypsin-like serine proteases"/>
    <property type="match status" value="1"/>
</dbReference>
<evidence type="ECO:0000259" key="3">
    <source>
        <dbReference type="PROSITE" id="PS50106"/>
    </source>
</evidence>
<comment type="caution">
    <text evidence="5">The sequence shown here is derived from an EMBL/GenBank/DDBJ whole genome shotgun (WGS) entry which is preliminary data.</text>
</comment>
<dbReference type="SMART" id="SM00758">
    <property type="entry name" value="PA14"/>
    <property type="match status" value="1"/>
</dbReference>
<name>A0ABP9VIV7_9BACT</name>
<dbReference type="RefSeq" id="WP_345682218.1">
    <property type="nucleotide sequence ID" value="NZ_BAABRO010000001.1"/>
</dbReference>
<dbReference type="SUPFAM" id="SSF50156">
    <property type="entry name" value="PDZ domain-like"/>
    <property type="match status" value="1"/>
</dbReference>
<evidence type="ECO:0000259" key="4">
    <source>
        <dbReference type="PROSITE" id="PS51820"/>
    </source>
</evidence>
<dbReference type="Pfam" id="PF13180">
    <property type="entry name" value="PDZ_2"/>
    <property type="match status" value="1"/>
</dbReference>
<dbReference type="PANTHER" id="PTHR43343">
    <property type="entry name" value="PEPTIDASE S12"/>
    <property type="match status" value="1"/>
</dbReference>